<keyword evidence="2" id="KW-1185">Reference proteome</keyword>
<evidence type="ECO:0008006" key="3">
    <source>
        <dbReference type="Google" id="ProtNLM"/>
    </source>
</evidence>
<dbReference type="STRING" id="1314771.A0A197JD52"/>
<sequence>MQHQVFNPRDYPIVMAIDFGTTFSGCAYAYAQDDKEVIDITSWPKQSIQYPKTPTLNLYKKDDPEHKLVTWGWKAKLETLRPSARHHTLLYQYKLHLDENMQNSPLEVDITVLEAISHYLEAFHEYVVGEIMRGFAKNFQRDHFRYCLTVPAMWSDRAKNVMRQAAVKAGLIKESDHPDRLMLISEPEAAALYCERKCDQFDLGHGDRFMICDAGGGTVDLIVFEIAVTSAGRRLSEVTKGHGASCGSVFLDRHMRRLLDQKFGHHTANFPANIIPNLVDTFADAIKPQFDGIEDQFLLLPANRCFEDLEDPEAIGIDDGYLVLTAAELKEHVFEPVVKDVLSLIQEQLTQAGNCSAIFLVGGFGSSSYLYSRVKAQFSSQVGLISIPPRPELAVVRGAVCVGLNPRVVTSRIARRCYGISSDQPFEKGKDPLAKRKFEVNGVWCIDRFSPYVRKGHKVNVDECISREFSFTKYSEAPEDYNIALYATDMDGDPPRYTTDVGVSKLADIPIPCPHAPSSRLGSMVKVKVNMHVGLNEIKAEAVVGDKVYSTILQFDAVDTF</sequence>
<dbReference type="AlphaFoldDB" id="A0A197JD52"/>
<dbReference type="Gene3D" id="3.30.420.40">
    <property type="match status" value="1"/>
</dbReference>
<dbReference type="PANTHER" id="PTHR14187">
    <property type="entry name" value="ALPHA KINASE/ELONGATION FACTOR 2 KINASE"/>
    <property type="match status" value="1"/>
</dbReference>
<dbReference type="InterPro" id="IPR043129">
    <property type="entry name" value="ATPase_NBD"/>
</dbReference>
<dbReference type="Proteomes" id="UP000078512">
    <property type="component" value="Unassembled WGS sequence"/>
</dbReference>
<dbReference type="CDD" id="cd10229">
    <property type="entry name" value="ASKHA_NBD_HSP70_HSPA12"/>
    <property type="match status" value="1"/>
</dbReference>
<evidence type="ECO:0000313" key="1">
    <source>
        <dbReference type="EMBL" id="OAQ22426.1"/>
    </source>
</evidence>
<name>A0A197JD52_9FUNG</name>
<protein>
    <recommendedName>
        <fullName evidence="3">Actin-like ATPase domain-containing protein</fullName>
    </recommendedName>
</protein>
<dbReference type="EMBL" id="KV442167">
    <property type="protein sequence ID" value="OAQ22426.1"/>
    <property type="molecule type" value="Genomic_DNA"/>
</dbReference>
<proteinExistence type="predicted"/>
<dbReference type="OrthoDB" id="2963168at2759"/>
<dbReference type="PANTHER" id="PTHR14187:SF5">
    <property type="entry name" value="HEAT SHOCK 70 KDA PROTEIN 12A"/>
    <property type="match status" value="1"/>
</dbReference>
<dbReference type="SUPFAM" id="SSF53067">
    <property type="entry name" value="Actin-like ATPase domain"/>
    <property type="match status" value="2"/>
</dbReference>
<organism evidence="1 2">
    <name type="scientific">Linnemannia elongata AG-77</name>
    <dbReference type="NCBI Taxonomy" id="1314771"/>
    <lineage>
        <taxon>Eukaryota</taxon>
        <taxon>Fungi</taxon>
        <taxon>Fungi incertae sedis</taxon>
        <taxon>Mucoromycota</taxon>
        <taxon>Mortierellomycotina</taxon>
        <taxon>Mortierellomycetes</taxon>
        <taxon>Mortierellales</taxon>
        <taxon>Mortierellaceae</taxon>
        <taxon>Linnemannia</taxon>
    </lineage>
</organism>
<gene>
    <name evidence="1" type="ORF">K457DRAFT_143443</name>
</gene>
<reference evidence="1 2" key="1">
    <citation type="submission" date="2016-05" db="EMBL/GenBank/DDBJ databases">
        <title>Genome sequencing reveals origins of a unique bacterial endosymbiosis in the earliest lineages of terrestrial Fungi.</title>
        <authorList>
            <consortium name="DOE Joint Genome Institute"/>
            <person name="Uehling J."/>
            <person name="Gryganskyi A."/>
            <person name="Hameed K."/>
            <person name="Tschaplinski T."/>
            <person name="Misztal P."/>
            <person name="Wu S."/>
            <person name="Desiro A."/>
            <person name="Vande Pol N."/>
            <person name="Du Z.-Y."/>
            <person name="Zienkiewicz A."/>
            <person name="Zienkiewicz K."/>
            <person name="Morin E."/>
            <person name="Tisserant E."/>
            <person name="Splivallo R."/>
            <person name="Hainaut M."/>
            <person name="Henrissat B."/>
            <person name="Ohm R."/>
            <person name="Kuo A."/>
            <person name="Yan J."/>
            <person name="Lipzen A."/>
            <person name="Nolan M."/>
            <person name="Labutti K."/>
            <person name="Barry K."/>
            <person name="Goldstein A."/>
            <person name="Labbe J."/>
            <person name="Schadt C."/>
            <person name="Tuskan G."/>
            <person name="Grigoriev I."/>
            <person name="Martin F."/>
            <person name="Vilgalys R."/>
            <person name="Bonito G."/>
        </authorList>
    </citation>
    <scope>NUCLEOTIDE SEQUENCE [LARGE SCALE GENOMIC DNA]</scope>
    <source>
        <strain evidence="1 2">AG-77</strain>
    </source>
</reference>
<evidence type="ECO:0000313" key="2">
    <source>
        <dbReference type="Proteomes" id="UP000078512"/>
    </source>
</evidence>
<accession>A0A197JD52</accession>